<dbReference type="GeneID" id="37118010"/>
<dbReference type="InterPro" id="IPR009078">
    <property type="entry name" value="Ferritin-like_SF"/>
</dbReference>
<organism evidence="1 2">
    <name type="scientific">Aspergillus sclerotioniger CBS 115572</name>
    <dbReference type="NCBI Taxonomy" id="1450535"/>
    <lineage>
        <taxon>Eukaryota</taxon>
        <taxon>Fungi</taxon>
        <taxon>Dikarya</taxon>
        <taxon>Ascomycota</taxon>
        <taxon>Pezizomycotina</taxon>
        <taxon>Eurotiomycetes</taxon>
        <taxon>Eurotiomycetidae</taxon>
        <taxon>Eurotiales</taxon>
        <taxon>Aspergillaceae</taxon>
        <taxon>Aspergillus</taxon>
        <taxon>Aspergillus subgen. Circumdati</taxon>
    </lineage>
</organism>
<proteinExistence type="predicted"/>
<dbReference type="RefSeq" id="XP_025465093.1">
    <property type="nucleotide sequence ID" value="XM_025615867.1"/>
</dbReference>
<dbReference type="SUPFAM" id="SSF47240">
    <property type="entry name" value="Ferritin-like"/>
    <property type="match status" value="1"/>
</dbReference>
<dbReference type="Pfam" id="PF13668">
    <property type="entry name" value="Ferritin_2"/>
    <property type="match status" value="1"/>
</dbReference>
<evidence type="ECO:0000313" key="2">
    <source>
        <dbReference type="Proteomes" id="UP000246702"/>
    </source>
</evidence>
<comment type="caution">
    <text evidence="1">The sequence shown here is derived from an EMBL/GenBank/DDBJ whole genome shotgun (WGS) entry which is preliminary data.</text>
</comment>
<name>A0A317W1N9_9EURO</name>
<dbReference type="EMBL" id="MSFK01000023">
    <property type="protein sequence ID" value="PWY79521.1"/>
    <property type="molecule type" value="Genomic_DNA"/>
</dbReference>
<gene>
    <name evidence="1" type="ORF">BO94DRAFT_588103</name>
</gene>
<dbReference type="OrthoDB" id="1001765at2759"/>
<reference evidence="1 2" key="1">
    <citation type="submission" date="2016-12" db="EMBL/GenBank/DDBJ databases">
        <title>The genomes of Aspergillus section Nigri reveals drivers in fungal speciation.</title>
        <authorList>
            <consortium name="DOE Joint Genome Institute"/>
            <person name="Vesth T.C."/>
            <person name="Nybo J."/>
            <person name="Theobald S."/>
            <person name="Brandl J."/>
            <person name="Frisvad J.C."/>
            <person name="Nielsen K.F."/>
            <person name="Lyhne E.K."/>
            <person name="Kogle M.E."/>
            <person name="Kuo A."/>
            <person name="Riley R."/>
            <person name="Clum A."/>
            <person name="Nolan M."/>
            <person name="Lipzen A."/>
            <person name="Salamov A."/>
            <person name="Henrissat B."/>
            <person name="Wiebenga A."/>
            <person name="De Vries R.P."/>
            <person name="Grigoriev I.V."/>
            <person name="Mortensen U.H."/>
            <person name="Andersen M.R."/>
            <person name="Baker S.E."/>
        </authorList>
    </citation>
    <scope>NUCLEOTIDE SEQUENCE [LARGE SCALE GENOMIC DNA]</scope>
    <source>
        <strain evidence="1 2">CBS 115572</strain>
    </source>
</reference>
<dbReference type="Proteomes" id="UP000246702">
    <property type="component" value="Unassembled WGS sequence"/>
</dbReference>
<accession>A0A317W1N9</accession>
<evidence type="ECO:0000313" key="1">
    <source>
        <dbReference type="EMBL" id="PWY79521.1"/>
    </source>
</evidence>
<sequence>MPATPQLVIFAASRLDRSNSKVGPAVWVRFEYDLVLIGNVFRTGNYLVAFVQNNIAVMDWAEGNQHHRPPGPDDLLFQNLLSAEWIIYSFYQQAVNLYTPSSFTSLGYPNNTYDRIAQIRNNEAGHIRIFQNQISNTSVTPGPCQYNYNLTAEDPATFLALQVYIEVNSMAFLTGLVRQAETLDTRSALVAIASVETRHNTWSLIDIWDVLPFSGPSDTIYPYPNQILSLTNEFVIPGSCPTENPEYPFPNQHLPSISLNTTHTSTSTSTMTGQPGSTIQLIFNGEVKIEEGREYYAVFFHGVQVVSVLFEFGTNETVVPGCFDREAGIVALVIADEVGAPTEESVVAGPLLLLEQPGVLTTVIS</sequence>
<dbReference type="AlphaFoldDB" id="A0A317W1N9"/>
<dbReference type="STRING" id="1450535.A0A317W1N9"/>
<keyword evidence="2" id="KW-1185">Reference proteome</keyword>
<protein>
    <submittedName>
        <fullName evidence="1">Uncharacterized protein</fullName>
    </submittedName>
</protein>